<keyword evidence="2" id="KW-0472">Membrane</keyword>
<feature type="transmembrane region" description="Helical" evidence="2">
    <location>
        <begin position="502"/>
        <end position="522"/>
    </location>
</feature>
<accession>A0A3R7MLS3</accession>
<reference evidence="3 4" key="1">
    <citation type="submission" date="2018-04" db="EMBL/GenBank/DDBJ databases">
        <authorList>
            <person name="Zhang X."/>
            <person name="Yuan J."/>
            <person name="Li F."/>
            <person name="Xiang J."/>
        </authorList>
    </citation>
    <scope>NUCLEOTIDE SEQUENCE [LARGE SCALE GENOMIC DNA]</scope>
    <source>
        <tissue evidence="3">Muscle</tissue>
    </source>
</reference>
<keyword evidence="2" id="KW-1133">Transmembrane helix</keyword>
<feature type="compositionally biased region" description="Low complexity" evidence="1">
    <location>
        <begin position="80"/>
        <end position="111"/>
    </location>
</feature>
<feature type="region of interest" description="Disordered" evidence="1">
    <location>
        <begin position="43"/>
        <end position="129"/>
    </location>
</feature>
<evidence type="ECO:0000313" key="4">
    <source>
        <dbReference type="Proteomes" id="UP000283509"/>
    </source>
</evidence>
<evidence type="ECO:0000256" key="1">
    <source>
        <dbReference type="SAM" id="MobiDB-lite"/>
    </source>
</evidence>
<dbReference type="Proteomes" id="UP000283509">
    <property type="component" value="Unassembled WGS sequence"/>
</dbReference>
<feature type="region of interest" description="Disordered" evidence="1">
    <location>
        <begin position="590"/>
        <end position="637"/>
    </location>
</feature>
<organism evidence="3 4">
    <name type="scientific">Penaeus vannamei</name>
    <name type="common">Whiteleg shrimp</name>
    <name type="synonym">Litopenaeus vannamei</name>
    <dbReference type="NCBI Taxonomy" id="6689"/>
    <lineage>
        <taxon>Eukaryota</taxon>
        <taxon>Metazoa</taxon>
        <taxon>Ecdysozoa</taxon>
        <taxon>Arthropoda</taxon>
        <taxon>Crustacea</taxon>
        <taxon>Multicrustacea</taxon>
        <taxon>Malacostraca</taxon>
        <taxon>Eumalacostraca</taxon>
        <taxon>Eucarida</taxon>
        <taxon>Decapoda</taxon>
        <taxon>Dendrobranchiata</taxon>
        <taxon>Penaeoidea</taxon>
        <taxon>Penaeidae</taxon>
        <taxon>Penaeus</taxon>
    </lineage>
</organism>
<feature type="compositionally biased region" description="Low complexity" evidence="1">
    <location>
        <begin position="43"/>
        <end position="55"/>
    </location>
</feature>
<feature type="compositionally biased region" description="Low complexity" evidence="1">
    <location>
        <begin position="613"/>
        <end position="624"/>
    </location>
</feature>
<sequence length="637" mass="69552">MDRSPRGDIEISNNDEATATQFAIFSPRPSTDASLRRLSLGASSTLSSGASLRRLPPAPPSVASLRRLPLGDALPPTPLLRPSLRRLPPDASLRSPPSDGPPLRLVLPGRLPSERLPRRLPRAPPSVRLLRTPPRASLRRLPPTPPFAPKADGASHGICAASRFQELEAIQNSLIARGLQPDGYLGGSPKVSHRVAFLSEEICCTWPISSCFPGDPEPHSQLTSKCYADSRDTRIPRERLPAVFLRGIKLFPNIQLYRKLPEAPPPPGLSVTCSGPLFVSLCPFPPSSSACVSYCYFLRLLVDFLAPSSLFILSTPLPLSILSPSLSLPSFLPHFLSFSLSEPPTPTLSLRDPSSLLSLYHLLFLLDRASSVTLFPSSVTFQSLLLSLWDLSTSSFLCEPLFFLRPFSLPLRHPPIPPLSLWPSRHTSFSVSPSFIFSSLPPFPLSILSFSLSPCLLPVFFYASPFPILHHSSLPLLPSFLPPPFVTVILTLLNLSFPFPSFLSSFVIAHLSLFFFPLFLQFSFPSPSYSFSSFPLPLFFPLLLPPLFRPSPSHYFTSSLPPPLPFPPFPPPLLPFPSLPFSFPSFLPSPLPPSLPSSPSPSPSPLLPPSLSPSPSHSFSLSSPPSLPPFFPPSLRS</sequence>
<comment type="caution">
    <text evidence="3">The sequence shown here is derived from an EMBL/GenBank/DDBJ whole genome shotgun (WGS) entry which is preliminary data.</text>
</comment>
<reference evidence="3 4" key="2">
    <citation type="submission" date="2019-01" db="EMBL/GenBank/DDBJ databases">
        <title>The decoding of complex shrimp genome reveals the adaptation for benthos swimmer, frequently molting mechanism and breeding impact on genome.</title>
        <authorList>
            <person name="Sun Y."/>
            <person name="Gao Y."/>
            <person name="Yu Y."/>
        </authorList>
    </citation>
    <scope>NUCLEOTIDE SEQUENCE [LARGE SCALE GENOMIC DNA]</scope>
    <source>
        <tissue evidence="3">Muscle</tissue>
    </source>
</reference>
<gene>
    <name evidence="3" type="ORF">C7M84_021336</name>
</gene>
<name>A0A3R7MLS3_PENVA</name>
<feature type="compositionally biased region" description="Pro residues" evidence="1">
    <location>
        <begin position="625"/>
        <end position="637"/>
    </location>
</feature>
<keyword evidence="2" id="KW-0812">Transmembrane</keyword>
<protein>
    <submittedName>
        <fullName evidence="3">Uncharacterized protein</fullName>
    </submittedName>
</protein>
<proteinExistence type="predicted"/>
<keyword evidence="4" id="KW-1185">Reference proteome</keyword>
<evidence type="ECO:0000256" key="2">
    <source>
        <dbReference type="SAM" id="Phobius"/>
    </source>
</evidence>
<feature type="compositionally biased region" description="Pro residues" evidence="1">
    <location>
        <begin position="590"/>
        <end position="612"/>
    </location>
</feature>
<dbReference type="EMBL" id="QCYY01000447">
    <property type="protein sequence ID" value="ROT85103.1"/>
    <property type="molecule type" value="Genomic_DNA"/>
</dbReference>
<dbReference type="AlphaFoldDB" id="A0A3R7MLS3"/>
<feature type="transmembrane region" description="Helical" evidence="2">
    <location>
        <begin position="476"/>
        <end position="495"/>
    </location>
</feature>
<evidence type="ECO:0000313" key="3">
    <source>
        <dbReference type="EMBL" id="ROT85103.1"/>
    </source>
</evidence>